<evidence type="ECO:0000313" key="3">
    <source>
        <dbReference type="EMBL" id="PWN95364.1"/>
    </source>
</evidence>
<gene>
    <name evidence="3" type="ORF">FA09DRAFT_341282</name>
</gene>
<dbReference type="RefSeq" id="XP_025595643.1">
    <property type="nucleotide sequence ID" value="XM_025744426.1"/>
</dbReference>
<evidence type="ECO:0000313" key="4">
    <source>
        <dbReference type="Proteomes" id="UP000245946"/>
    </source>
</evidence>
<dbReference type="EMBL" id="KZ819305">
    <property type="protein sequence ID" value="PWN95364.1"/>
    <property type="molecule type" value="Genomic_DNA"/>
</dbReference>
<keyword evidence="4" id="KW-1185">Reference proteome</keyword>
<keyword evidence="2" id="KW-1133">Transmembrane helix</keyword>
<keyword evidence="2" id="KW-0812">Transmembrane</keyword>
<feature type="compositionally biased region" description="Polar residues" evidence="1">
    <location>
        <begin position="239"/>
        <end position="250"/>
    </location>
</feature>
<feature type="compositionally biased region" description="Low complexity" evidence="1">
    <location>
        <begin position="285"/>
        <end position="324"/>
    </location>
</feature>
<name>A0A316Z2Q4_9BASI</name>
<sequence>MPGHVYATRAALPVAASGLLCACACTLIAIREPPHERGKLAEVYGPLPFKFLIISGSVLALTGAYTLVLAVLAFTRGLRLFGARTALHGKLLGGAALLVLVAQATTLGILFTNSGFTPYNIAVCGFGALCSIFVALAAVQVARAAKSMAERDSLGKGGSPYITSPYGGARPGSWEKSSHFSTTSLLPHADLPASPSSPTLSVPGSPGLPRSSTSSSLTPGAHNTNRYSWVAPGAHGSRPQVSTPLQQTWSADDDRSVRQRQNYPVAPGTPEASAHEAPSFDFGGAAQSTASLQQQYQQQTRNQQRSKPAARSAAQTQQQQANRNSMAYEQQYDQYAHYKTTQLSAAPQTPTLQQPPQAQANTSYRQPASPSPQRQMSGDRPARANSKPAPYGQRAYVQQPPVDNIATFHHDYVDEYARPSYEQQHSQQTQQPYGSKPNGSDVWMAR</sequence>
<keyword evidence="2" id="KW-0472">Membrane</keyword>
<feature type="compositionally biased region" description="Low complexity" evidence="1">
    <location>
        <begin position="203"/>
        <end position="220"/>
    </location>
</feature>
<feature type="transmembrane region" description="Helical" evidence="2">
    <location>
        <begin position="117"/>
        <end position="139"/>
    </location>
</feature>
<evidence type="ECO:0000256" key="1">
    <source>
        <dbReference type="SAM" id="MobiDB-lite"/>
    </source>
</evidence>
<protein>
    <submittedName>
        <fullName evidence="3">Uncharacterized protein</fullName>
    </submittedName>
</protein>
<feature type="region of interest" description="Disordered" evidence="1">
    <location>
        <begin position="173"/>
        <end position="324"/>
    </location>
</feature>
<feature type="transmembrane region" description="Helical" evidence="2">
    <location>
        <begin position="51"/>
        <end position="75"/>
    </location>
</feature>
<dbReference type="AlphaFoldDB" id="A0A316Z2Q4"/>
<feature type="compositionally biased region" description="Basic and acidic residues" evidence="1">
    <location>
        <begin position="408"/>
        <end position="417"/>
    </location>
</feature>
<feature type="region of interest" description="Disordered" evidence="1">
    <location>
        <begin position="348"/>
        <end position="446"/>
    </location>
</feature>
<evidence type="ECO:0000256" key="2">
    <source>
        <dbReference type="SAM" id="Phobius"/>
    </source>
</evidence>
<proteinExistence type="predicted"/>
<accession>A0A316Z2Q4</accession>
<reference evidence="3 4" key="1">
    <citation type="journal article" date="2018" name="Mol. Biol. Evol.">
        <title>Broad Genomic Sampling Reveals a Smut Pathogenic Ancestry of the Fungal Clade Ustilaginomycotina.</title>
        <authorList>
            <person name="Kijpornyongpan T."/>
            <person name="Mondo S.J."/>
            <person name="Barry K."/>
            <person name="Sandor L."/>
            <person name="Lee J."/>
            <person name="Lipzen A."/>
            <person name="Pangilinan J."/>
            <person name="LaButti K."/>
            <person name="Hainaut M."/>
            <person name="Henrissat B."/>
            <person name="Grigoriev I.V."/>
            <person name="Spatafora J.W."/>
            <person name="Aime M.C."/>
        </authorList>
    </citation>
    <scope>NUCLEOTIDE SEQUENCE [LARGE SCALE GENOMIC DNA]</scope>
    <source>
        <strain evidence="3 4">MCA 4186</strain>
    </source>
</reference>
<feature type="transmembrane region" description="Helical" evidence="2">
    <location>
        <begin position="12"/>
        <end position="31"/>
    </location>
</feature>
<feature type="compositionally biased region" description="Low complexity" evidence="1">
    <location>
        <begin position="348"/>
        <end position="360"/>
    </location>
</feature>
<feature type="transmembrane region" description="Helical" evidence="2">
    <location>
        <begin position="87"/>
        <end position="111"/>
    </location>
</feature>
<dbReference type="GeneID" id="37271970"/>
<feature type="compositionally biased region" description="Polar residues" evidence="1">
    <location>
        <begin position="361"/>
        <end position="376"/>
    </location>
</feature>
<dbReference type="Proteomes" id="UP000245946">
    <property type="component" value="Unassembled WGS sequence"/>
</dbReference>
<organism evidence="3 4">
    <name type="scientific">Tilletiopsis washingtonensis</name>
    <dbReference type="NCBI Taxonomy" id="58919"/>
    <lineage>
        <taxon>Eukaryota</taxon>
        <taxon>Fungi</taxon>
        <taxon>Dikarya</taxon>
        <taxon>Basidiomycota</taxon>
        <taxon>Ustilaginomycotina</taxon>
        <taxon>Exobasidiomycetes</taxon>
        <taxon>Entylomatales</taxon>
        <taxon>Entylomatales incertae sedis</taxon>
        <taxon>Tilletiopsis</taxon>
    </lineage>
</organism>